<dbReference type="InterPro" id="IPR015865">
    <property type="entry name" value="Riboflavin_kinase_bac/euk"/>
</dbReference>
<dbReference type="InterPro" id="IPR023468">
    <property type="entry name" value="Riboflavin_kinase"/>
</dbReference>
<dbReference type="GO" id="GO:0009231">
    <property type="term" value="P:riboflavin biosynthetic process"/>
    <property type="evidence" value="ECO:0007669"/>
    <property type="project" value="InterPro"/>
</dbReference>
<feature type="domain" description="Riboflavin kinase" evidence="8">
    <location>
        <begin position="5"/>
        <end position="131"/>
    </location>
</feature>
<dbReference type="SMART" id="SM00904">
    <property type="entry name" value="Flavokinase"/>
    <property type="match status" value="1"/>
</dbReference>
<evidence type="ECO:0000256" key="1">
    <source>
        <dbReference type="ARBA" id="ARBA00012105"/>
    </source>
</evidence>
<evidence type="ECO:0000313" key="10">
    <source>
        <dbReference type="Proteomes" id="UP000516346"/>
    </source>
</evidence>
<keyword evidence="2" id="KW-0285">Flavoprotein</keyword>
<evidence type="ECO:0000256" key="7">
    <source>
        <dbReference type="ARBA" id="ARBA00047880"/>
    </source>
</evidence>
<dbReference type="GO" id="GO:0008531">
    <property type="term" value="F:riboflavin kinase activity"/>
    <property type="evidence" value="ECO:0007669"/>
    <property type="project" value="UniProtKB-EC"/>
</dbReference>
<protein>
    <recommendedName>
        <fullName evidence="1">riboflavin kinase</fullName>
        <ecNumber evidence="1">2.7.1.26</ecNumber>
    </recommendedName>
</protein>
<dbReference type="GO" id="GO:0005524">
    <property type="term" value="F:ATP binding"/>
    <property type="evidence" value="ECO:0007669"/>
    <property type="project" value="UniProtKB-KW"/>
</dbReference>
<evidence type="ECO:0000256" key="5">
    <source>
        <dbReference type="ARBA" id="ARBA00022741"/>
    </source>
</evidence>
<dbReference type="GO" id="GO:0009398">
    <property type="term" value="P:FMN biosynthetic process"/>
    <property type="evidence" value="ECO:0007669"/>
    <property type="project" value="TreeGrafter"/>
</dbReference>
<evidence type="ECO:0000313" key="9">
    <source>
        <dbReference type="EMBL" id="QNS01878.1"/>
    </source>
</evidence>
<organism evidence="9 10">
    <name type="scientific">Buchnera aphidicola</name>
    <name type="common">Pentalonia nigronervosa</name>
    <dbReference type="NCBI Taxonomy" id="1309793"/>
    <lineage>
        <taxon>Bacteria</taxon>
        <taxon>Pseudomonadati</taxon>
        <taxon>Pseudomonadota</taxon>
        <taxon>Gammaproteobacteria</taxon>
        <taxon>Enterobacterales</taxon>
        <taxon>Erwiniaceae</taxon>
        <taxon>Buchnera</taxon>
    </lineage>
</organism>
<evidence type="ECO:0000256" key="4">
    <source>
        <dbReference type="ARBA" id="ARBA00022679"/>
    </source>
</evidence>
<keyword evidence="5" id="KW-0547">Nucleotide-binding</keyword>
<keyword evidence="3" id="KW-0288">FMN</keyword>
<gene>
    <name evidence="9" type="ORF">ICW73_00085</name>
</gene>
<proteinExistence type="predicted"/>
<evidence type="ECO:0000256" key="3">
    <source>
        <dbReference type="ARBA" id="ARBA00022643"/>
    </source>
</evidence>
<evidence type="ECO:0000256" key="6">
    <source>
        <dbReference type="ARBA" id="ARBA00022840"/>
    </source>
</evidence>
<dbReference type="EC" id="2.7.1.26" evidence="1"/>
<reference evidence="9 10" key="1">
    <citation type="submission" date="2020-09" db="EMBL/GenBank/DDBJ databases">
        <title>Genome sequence of the banana aphid, Pentalonia nigronervosa Coquerel (Hemiptera: Aphididae) and its symbionts.</title>
        <authorList>
            <person name="Mathers T.C."/>
            <person name="Mugford S.T."/>
            <person name="Hogenhout S.A."/>
            <person name="Tripathi L."/>
        </authorList>
    </citation>
    <scope>NUCLEOTIDE SEQUENCE [LARGE SCALE GENOMIC DNA]</scope>
    <source>
        <strain evidence="9">Ba4</strain>
    </source>
</reference>
<dbReference type="PANTHER" id="PTHR22749:SF6">
    <property type="entry name" value="RIBOFLAVIN KINASE"/>
    <property type="match status" value="1"/>
</dbReference>
<dbReference type="EMBL" id="CP061275">
    <property type="protein sequence ID" value="QNS01878.1"/>
    <property type="molecule type" value="Genomic_DNA"/>
</dbReference>
<dbReference type="AlphaFoldDB" id="A0A7H1AZH3"/>
<name>A0A7H1AZH3_9GAMM</name>
<sequence>MISIFFEQPLRIFSQVIHGNKIGRTLGFPTANMILKKNILLKNGVYPIKANGFFGKNIIGISNISIRPNCIFSNNYKLLEVHLFNLNINLYGKYIEVFIYKKIRDEKKFTSKKKLIYQIHQDIAQVKQYFTYQ</sequence>
<dbReference type="PANTHER" id="PTHR22749">
    <property type="entry name" value="RIBOFLAVIN KINASE/FMN ADENYLYLTRANSFERASE"/>
    <property type="match status" value="1"/>
</dbReference>
<dbReference type="SUPFAM" id="SSF82114">
    <property type="entry name" value="Riboflavin kinase-like"/>
    <property type="match status" value="1"/>
</dbReference>
<dbReference type="Proteomes" id="UP000516346">
    <property type="component" value="Chromosome"/>
</dbReference>
<keyword evidence="6" id="KW-0067">ATP-binding</keyword>
<accession>A0A7H1AZH3</accession>
<comment type="catalytic activity">
    <reaction evidence="7">
        <text>riboflavin + ATP = FMN + ADP + H(+)</text>
        <dbReference type="Rhea" id="RHEA:14357"/>
        <dbReference type="ChEBI" id="CHEBI:15378"/>
        <dbReference type="ChEBI" id="CHEBI:30616"/>
        <dbReference type="ChEBI" id="CHEBI:57986"/>
        <dbReference type="ChEBI" id="CHEBI:58210"/>
        <dbReference type="ChEBI" id="CHEBI:456216"/>
        <dbReference type="EC" id="2.7.1.26"/>
    </reaction>
</comment>
<evidence type="ECO:0000259" key="8">
    <source>
        <dbReference type="SMART" id="SM00904"/>
    </source>
</evidence>
<evidence type="ECO:0000256" key="2">
    <source>
        <dbReference type="ARBA" id="ARBA00022630"/>
    </source>
</evidence>
<dbReference type="InterPro" id="IPR023465">
    <property type="entry name" value="Riboflavin_kinase_dom_sf"/>
</dbReference>
<dbReference type="Gene3D" id="2.40.30.30">
    <property type="entry name" value="Riboflavin kinase-like"/>
    <property type="match status" value="1"/>
</dbReference>
<keyword evidence="9" id="KW-0418">Kinase</keyword>
<dbReference type="Pfam" id="PF01687">
    <property type="entry name" value="Flavokinase"/>
    <property type="match status" value="1"/>
</dbReference>
<keyword evidence="4" id="KW-0808">Transferase</keyword>